<keyword evidence="5" id="KW-1185">Reference proteome</keyword>
<feature type="non-terminal residue" evidence="4">
    <location>
        <position position="137"/>
    </location>
</feature>
<dbReference type="GO" id="GO:0016787">
    <property type="term" value="F:hydrolase activity"/>
    <property type="evidence" value="ECO:0007669"/>
    <property type="project" value="UniProtKB-KW"/>
</dbReference>
<gene>
    <name evidence="4" type="ORF">GBAR_LOCUS19419</name>
</gene>
<dbReference type="Proteomes" id="UP001174909">
    <property type="component" value="Unassembled WGS sequence"/>
</dbReference>
<proteinExistence type="predicted"/>
<sequence>GFAFREHGNRQTHTQVSQLSLRSVPRVHFISLCEYQRCQQSLCVSKKNYVLLQVFAGFYPMDQSEYPVLRTALEKLTLNDSSVSVFQDSSVALGQGWRLGFLGLLHMDVFRQRLEEEFDASILVTTPSVPYKGWSST</sequence>
<keyword evidence="2" id="KW-0378">Hydrolase</keyword>
<keyword evidence="3" id="KW-0342">GTP-binding</keyword>
<dbReference type="InterPro" id="IPR035647">
    <property type="entry name" value="EFG_III/V"/>
</dbReference>
<organism evidence="4 5">
    <name type="scientific">Geodia barretti</name>
    <name type="common">Barrett's horny sponge</name>
    <dbReference type="NCBI Taxonomy" id="519541"/>
    <lineage>
        <taxon>Eukaryota</taxon>
        <taxon>Metazoa</taxon>
        <taxon>Porifera</taxon>
        <taxon>Demospongiae</taxon>
        <taxon>Heteroscleromorpha</taxon>
        <taxon>Tetractinellida</taxon>
        <taxon>Astrophorina</taxon>
        <taxon>Geodiidae</taxon>
        <taxon>Geodia</taxon>
    </lineage>
</organism>
<dbReference type="Gene3D" id="3.30.70.870">
    <property type="entry name" value="Elongation Factor G (Translational Gtpase), domain 3"/>
    <property type="match status" value="1"/>
</dbReference>
<dbReference type="SUPFAM" id="SSF54980">
    <property type="entry name" value="EF-G C-terminal domain-like"/>
    <property type="match status" value="1"/>
</dbReference>
<keyword evidence="1" id="KW-0547">Nucleotide-binding</keyword>
<feature type="non-terminal residue" evidence="4">
    <location>
        <position position="1"/>
    </location>
</feature>
<evidence type="ECO:0000256" key="3">
    <source>
        <dbReference type="ARBA" id="ARBA00023134"/>
    </source>
</evidence>
<evidence type="ECO:0000313" key="5">
    <source>
        <dbReference type="Proteomes" id="UP001174909"/>
    </source>
</evidence>
<evidence type="ECO:0000256" key="2">
    <source>
        <dbReference type="ARBA" id="ARBA00022801"/>
    </source>
</evidence>
<dbReference type="GO" id="GO:0097177">
    <property type="term" value="F:mitochondrial ribosome binding"/>
    <property type="evidence" value="ECO:0007669"/>
    <property type="project" value="TreeGrafter"/>
</dbReference>
<comment type="caution">
    <text evidence="4">The sequence shown here is derived from an EMBL/GenBank/DDBJ whole genome shotgun (WGS) entry which is preliminary data.</text>
</comment>
<dbReference type="InterPro" id="IPR006297">
    <property type="entry name" value="EF-4"/>
</dbReference>
<evidence type="ECO:0000256" key="1">
    <source>
        <dbReference type="ARBA" id="ARBA00022741"/>
    </source>
</evidence>
<dbReference type="AlphaFoldDB" id="A0AA35SRA2"/>
<name>A0AA35SRA2_GEOBA</name>
<dbReference type="PANTHER" id="PTHR43512:SF7">
    <property type="entry name" value="TRANSLATION FACTOR GUF1, MITOCHONDRIAL"/>
    <property type="match status" value="1"/>
</dbReference>
<dbReference type="CDD" id="cd16260">
    <property type="entry name" value="EF4_III"/>
    <property type="match status" value="1"/>
</dbReference>
<dbReference type="EMBL" id="CASHTH010002736">
    <property type="protein sequence ID" value="CAI8034513.1"/>
    <property type="molecule type" value="Genomic_DNA"/>
</dbReference>
<protein>
    <submittedName>
        <fullName evidence="4">Translation factor GUF1, mitochondrial</fullName>
    </submittedName>
</protein>
<accession>A0AA35SRA2</accession>
<dbReference type="GO" id="GO:0005739">
    <property type="term" value="C:mitochondrion"/>
    <property type="evidence" value="ECO:0007669"/>
    <property type="project" value="TreeGrafter"/>
</dbReference>
<dbReference type="GO" id="GO:0005525">
    <property type="term" value="F:GTP binding"/>
    <property type="evidence" value="ECO:0007669"/>
    <property type="project" value="UniProtKB-KW"/>
</dbReference>
<dbReference type="PANTHER" id="PTHR43512">
    <property type="entry name" value="TRANSLATION FACTOR GUF1-RELATED"/>
    <property type="match status" value="1"/>
</dbReference>
<reference evidence="4" key="1">
    <citation type="submission" date="2023-03" db="EMBL/GenBank/DDBJ databases">
        <authorList>
            <person name="Steffen K."/>
            <person name="Cardenas P."/>
        </authorList>
    </citation>
    <scope>NUCLEOTIDE SEQUENCE</scope>
</reference>
<dbReference type="FunFam" id="3.30.70.870:FF:000004">
    <property type="entry name" value="Translation factor GUF1, mitochondrial"/>
    <property type="match status" value="1"/>
</dbReference>
<evidence type="ECO:0000313" key="4">
    <source>
        <dbReference type="EMBL" id="CAI8034513.1"/>
    </source>
</evidence>
<dbReference type="GO" id="GO:0045727">
    <property type="term" value="P:positive regulation of translation"/>
    <property type="evidence" value="ECO:0007669"/>
    <property type="project" value="TreeGrafter"/>
</dbReference>